<evidence type="ECO:0000256" key="3">
    <source>
        <dbReference type="ARBA" id="ARBA00022679"/>
    </source>
</evidence>
<keyword evidence="4" id="KW-0547">Nucleotide-binding</keyword>
<feature type="region of interest" description="Disordered" evidence="9">
    <location>
        <begin position="607"/>
        <end position="650"/>
    </location>
</feature>
<dbReference type="PROSITE" id="PS50011">
    <property type="entry name" value="PROTEIN_KINASE_DOM"/>
    <property type="match status" value="1"/>
</dbReference>
<dbReference type="GO" id="GO:0004674">
    <property type="term" value="F:protein serine/threonine kinase activity"/>
    <property type="evidence" value="ECO:0007669"/>
    <property type="project" value="UniProtKB-KW"/>
</dbReference>
<dbReference type="PANTHER" id="PTHR24363:SF0">
    <property type="entry name" value="SERINE_THREONINE KINASE LIKE DOMAIN CONTAINING 1"/>
    <property type="match status" value="1"/>
</dbReference>
<feature type="compositionally biased region" description="Low complexity" evidence="9">
    <location>
        <begin position="607"/>
        <end position="627"/>
    </location>
</feature>
<dbReference type="EC" id="2.7.11.1" evidence="1"/>
<feature type="domain" description="Protein kinase" evidence="10">
    <location>
        <begin position="10"/>
        <end position="282"/>
    </location>
</feature>
<evidence type="ECO:0000256" key="2">
    <source>
        <dbReference type="ARBA" id="ARBA00022527"/>
    </source>
</evidence>
<dbReference type="PANTHER" id="PTHR24363">
    <property type="entry name" value="SERINE/THREONINE PROTEIN KINASE"/>
    <property type="match status" value="1"/>
</dbReference>
<comment type="caution">
    <text evidence="11">The sequence shown here is derived from an EMBL/GenBank/DDBJ whole genome shotgun (WGS) entry which is preliminary data.</text>
</comment>
<keyword evidence="6" id="KW-0067">ATP-binding</keyword>
<proteinExistence type="predicted"/>
<dbReference type="SMART" id="SM00220">
    <property type="entry name" value="S_TKc"/>
    <property type="match status" value="1"/>
</dbReference>
<keyword evidence="5 11" id="KW-0418">Kinase</keyword>
<comment type="catalytic activity">
    <reaction evidence="8">
        <text>L-seryl-[protein] + ATP = O-phospho-L-seryl-[protein] + ADP + H(+)</text>
        <dbReference type="Rhea" id="RHEA:17989"/>
        <dbReference type="Rhea" id="RHEA-COMP:9863"/>
        <dbReference type="Rhea" id="RHEA-COMP:11604"/>
        <dbReference type="ChEBI" id="CHEBI:15378"/>
        <dbReference type="ChEBI" id="CHEBI:29999"/>
        <dbReference type="ChEBI" id="CHEBI:30616"/>
        <dbReference type="ChEBI" id="CHEBI:83421"/>
        <dbReference type="ChEBI" id="CHEBI:456216"/>
        <dbReference type="EC" id="2.7.11.1"/>
    </reaction>
</comment>
<accession>A0ABV0JQ62</accession>
<dbReference type="EMBL" id="JAMPKK010000028">
    <property type="protein sequence ID" value="MEP0865561.1"/>
    <property type="molecule type" value="Genomic_DNA"/>
</dbReference>
<dbReference type="CDD" id="cd14014">
    <property type="entry name" value="STKc_PknB_like"/>
    <property type="match status" value="1"/>
</dbReference>
<dbReference type="RefSeq" id="WP_190426012.1">
    <property type="nucleotide sequence ID" value="NZ_JAMPKK010000028.1"/>
</dbReference>
<dbReference type="InterPro" id="IPR000719">
    <property type="entry name" value="Prot_kinase_dom"/>
</dbReference>
<comment type="catalytic activity">
    <reaction evidence="7">
        <text>L-threonyl-[protein] + ATP = O-phospho-L-threonyl-[protein] + ADP + H(+)</text>
        <dbReference type="Rhea" id="RHEA:46608"/>
        <dbReference type="Rhea" id="RHEA-COMP:11060"/>
        <dbReference type="Rhea" id="RHEA-COMP:11605"/>
        <dbReference type="ChEBI" id="CHEBI:15378"/>
        <dbReference type="ChEBI" id="CHEBI:30013"/>
        <dbReference type="ChEBI" id="CHEBI:30616"/>
        <dbReference type="ChEBI" id="CHEBI:61977"/>
        <dbReference type="ChEBI" id="CHEBI:456216"/>
        <dbReference type="EC" id="2.7.11.1"/>
    </reaction>
</comment>
<evidence type="ECO:0000256" key="9">
    <source>
        <dbReference type="SAM" id="MobiDB-lite"/>
    </source>
</evidence>
<reference evidence="11 12" key="1">
    <citation type="submission" date="2022-04" db="EMBL/GenBank/DDBJ databases">
        <title>Positive selection, recombination, and allopatry shape intraspecific diversity of widespread and dominant cyanobacteria.</title>
        <authorList>
            <person name="Wei J."/>
            <person name="Shu W."/>
            <person name="Hu C."/>
        </authorList>
    </citation>
    <scope>NUCLEOTIDE SEQUENCE [LARGE SCALE GENOMIC DNA]</scope>
    <source>
        <strain evidence="11 12">GB2-A5</strain>
    </source>
</reference>
<evidence type="ECO:0000313" key="11">
    <source>
        <dbReference type="EMBL" id="MEP0865561.1"/>
    </source>
</evidence>
<evidence type="ECO:0000256" key="1">
    <source>
        <dbReference type="ARBA" id="ARBA00012513"/>
    </source>
</evidence>
<evidence type="ECO:0000259" key="10">
    <source>
        <dbReference type="PROSITE" id="PS50011"/>
    </source>
</evidence>
<evidence type="ECO:0000256" key="8">
    <source>
        <dbReference type="ARBA" id="ARBA00048679"/>
    </source>
</evidence>
<organism evidence="11 12">
    <name type="scientific">Funiculus sociatus GB2-A5</name>
    <dbReference type="NCBI Taxonomy" id="2933946"/>
    <lineage>
        <taxon>Bacteria</taxon>
        <taxon>Bacillati</taxon>
        <taxon>Cyanobacteriota</taxon>
        <taxon>Cyanophyceae</taxon>
        <taxon>Coleofasciculales</taxon>
        <taxon>Coleofasciculaceae</taxon>
        <taxon>Funiculus</taxon>
    </lineage>
</organism>
<dbReference type="Pfam" id="PF00069">
    <property type="entry name" value="Pkinase"/>
    <property type="match status" value="1"/>
</dbReference>
<evidence type="ECO:0000313" key="12">
    <source>
        <dbReference type="Proteomes" id="UP001442494"/>
    </source>
</evidence>
<evidence type="ECO:0000256" key="4">
    <source>
        <dbReference type="ARBA" id="ARBA00022741"/>
    </source>
</evidence>
<dbReference type="SUPFAM" id="SSF56112">
    <property type="entry name" value="Protein kinase-like (PK-like)"/>
    <property type="match status" value="1"/>
</dbReference>
<dbReference type="Gene3D" id="3.30.200.20">
    <property type="entry name" value="Phosphorylase Kinase, domain 1"/>
    <property type="match status" value="1"/>
</dbReference>
<evidence type="ECO:0000256" key="5">
    <source>
        <dbReference type="ARBA" id="ARBA00022777"/>
    </source>
</evidence>
<evidence type="ECO:0000256" key="7">
    <source>
        <dbReference type="ARBA" id="ARBA00047899"/>
    </source>
</evidence>
<keyword evidence="3" id="KW-0808">Transferase</keyword>
<keyword evidence="12" id="KW-1185">Reference proteome</keyword>
<dbReference type="Gene3D" id="1.10.510.10">
    <property type="entry name" value="Transferase(Phosphotransferase) domain 1"/>
    <property type="match status" value="1"/>
</dbReference>
<protein>
    <recommendedName>
        <fullName evidence="1">non-specific serine/threonine protein kinase</fullName>
        <ecNumber evidence="1">2.7.11.1</ecNumber>
    </recommendedName>
</protein>
<sequence length="650" mass="72646">MIGKIVKSRYQIVQLLISGVFGQTYIAEDLHQTGNPRCVLKHFNFASPAPNLSSITKRRFICETETLKKLKDNEHIPQLLDYFEENQEFFLVQEFIQGHPLSAELPISKGCVKRWTQSQVVQMLQDILCILDFVHSQGIIYCDIKPNNIIRRSGDGKLFLTDFSAVQSQHFTIDKAQSNTTLAISGLGYIPAEQLIGHPHPNSDIYALGMIAIQALIGVEPAQLTEDPVTGEVIWEHHLPLEAMYESPLNELISVLKKMVRYHFRTRYQSAFETLQALQPLTVEISEPEVLEADCIRMSAGRQEVLSRAVIVEAGLRRLLPFSKVWGGETASIQEVLINTPVENSEGIIRQSSFNPSVENRSYKVPTSPILTGVTIGIAANSLVIAGGIYSLLQAFPSESTSGILVTAQEKYQNGDFKGAIALAKSIPSKSTVYPEAQAAIQEWSKDWHTAATQFKAAEQAFKESRWLDVVVAARKIPDVPFWEKKAEPILQKAQPKIEAEAKQLIQKAYEKASEKDFTSAVNYLKLIPKDTVDVTIQQKLVEYTEKERIKSEYLLQQAYERAAQTNFAGALNYLQQIPQDTPTYAQAQAKIAEYTKKQHIQTEAQKAAMSTAKSSSANKVSSSSNTEAKYQDINPGSRLQEVTIKVRSR</sequence>
<keyword evidence="2 11" id="KW-0723">Serine/threonine-protein kinase</keyword>
<name>A0ABV0JQ62_9CYAN</name>
<dbReference type="InterPro" id="IPR011009">
    <property type="entry name" value="Kinase-like_dom_sf"/>
</dbReference>
<dbReference type="Proteomes" id="UP001442494">
    <property type="component" value="Unassembled WGS sequence"/>
</dbReference>
<gene>
    <name evidence="11" type="ORF">NDI37_13900</name>
</gene>
<evidence type="ECO:0000256" key="6">
    <source>
        <dbReference type="ARBA" id="ARBA00022840"/>
    </source>
</evidence>